<dbReference type="PATRIC" id="fig|999422.3.peg.2528"/>
<organism evidence="1 2">
    <name type="scientific">Segatella maculosa OT 289</name>
    <dbReference type="NCBI Taxonomy" id="999422"/>
    <lineage>
        <taxon>Bacteria</taxon>
        <taxon>Pseudomonadati</taxon>
        <taxon>Bacteroidota</taxon>
        <taxon>Bacteroidia</taxon>
        <taxon>Bacteroidales</taxon>
        <taxon>Prevotellaceae</taxon>
        <taxon>Segatella</taxon>
    </lineage>
</organism>
<dbReference type="HOGENOM" id="CLU_141625_0_0_10"/>
<dbReference type="RefSeq" id="WP_008566538.1">
    <property type="nucleotide sequence ID" value="NZ_JH594512.1"/>
</dbReference>
<evidence type="ECO:0000313" key="2">
    <source>
        <dbReference type="Proteomes" id="UP000003167"/>
    </source>
</evidence>
<dbReference type="OrthoDB" id="1079023at2"/>
<protein>
    <submittedName>
        <fullName evidence="1">Uncharacterized protein</fullName>
    </submittedName>
</protein>
<dbReference type="EMBL" id="AGEK01000044">
    <property type="protein sequence ID" value="EHO66151.1"/>
    <property type="molecule type" value="Genomic_DNA"/>
</dbReference>
<keyword evidence="2" id="KW-1185">Reference proteome</keyword>
<dbReference type="Proteomes" id="UP000003167">
    <property type="component" value="Unassembled WGS sequence"/>
</dbReference>
<name>H1HQH0_9BACT</name>
<evidence type="ECO:0000313" key="1">
    <source>
        <dbReference type="EMBL" id="EHO66151.1"/>
    </source>
</evidence>
<accession>H1HQH0</accession>
<proteinExistence type="predicted"/>
<comment type="caution">
    <text evidence="1">The sequence shown here is derived from an EMBL/GenBank/DDBJ whole genome shotgun (WGS) entry which is preliminary data.</text>
</comment>
<reference evidence="1 2" key="1">
    <citation type="submission" date="2011-12" db="EMBL/GenBank/DDBJ databases">
        <title>The Genome Sequence of Prevotella maculosa OT 289.</title>
        <authorList>
            <consortium name="The Broad Institute Genome Sequencing Platform"/>
            <person name="Earl A."/>
            <person name="Ward D."/>
            <person name="Feldgarden M."/>
            <person name="Gevers D."/>
            <person name="Izard J."/>
            <person name="Blanton J.M."/>
            <person name="Mathney J."/>
            <person name="Tanner A.C."/>
            <person name="Dewhirst F.E."/>
            <person name="Young S.K."/>
            <person name="Zeng Q."/>
            <person name="Gargeya S."/>
            <person name="Fitzgerald M."/>
            <person name="Haas B."/>
            <person name="Abouelleil A."/>
            <person name="Alvarado L."/>
            <person name="Arachchi H.M."/>
            <person name="Berlin A."/>
            <person name="Chapman S.B."/>
            <person name="Gearin G."/>
            <person name="Goldberg J."/>
            <person name="Griggs A."/>
            <person name="Gujja S."/>
            <person name="Hansen M."/>
            <person name="Heiman D."/>
            <person name="Howarth C."/>
            <person name="Larimer J."/>
            <person name="Lui A."/>
            <person name="MacDonald P.J.P."/>
            <person name="McCowen C."/>
            <person name="Montmayeur A."/>
            <person name="Murphy C."/>
            <person name="Neiman D."/>
            <person name="Pearson M."/>
            <person name="Priest M."/>
            <person name="Roberts A."/>
            <person name="Saif S."/>
            <person name="Shea T."/>
            <person name="Sisk P."/>
            <person name="Stolte C."/>
            <person name="Sykes S."/>
            <person name="Wortman J."/>
            <person name="Nusbaum C."/>
            <person name="Birren B."/>
        </authorList>
    </citation>
    <scope>NUCLEOTIDE SEQUENCE [LARGE SCALE GENOMIC DNA]</scope>
    <source>
        <strain evidence="1 2">OT 289</strain>
    </source>
</reference>
<dbReference type="AlphaFoldDB" id="H1HQH0"/>
<sequence length="146" mass="16977">MNTIEQTIQQIERFIHKIGQKFPACDECDIVTDIHVCANQDTGELLAYDDNENEITRCVIEQWIGNTDDNFYDRITLQLRKIFKREAEIVDHLGILKPYSFVLESDERMPIAELYLADDDTVIIDGDLMPGLDKDFDDFLSKLMQE</sequence>
<gene>
    <name evidence="1" type="ORF">HMPREF9944_02414</name>
</gene>